<dbReference type="InterPro" id="IPR004046">
    <property type="entry name" value="GST_C"/>
</dbReference>
<dbReference type="InterPro" id="IPR040079">
    <property type="entry name" value="Glutathione_S-Trfase"/>
</dbReference>
<sequence length="236" mass="26717">MQKLTGAMALTLHFHPLSSFCWKVLIALYENGAAFEPRLINLGDPAARAAFQALWPTAKIPLLDDDGRIVPETSIMIEHLDRRHPGKIRLLPDDPEEQLEVRLWDRLFDNYVMHPMRQVIAQHLRPEADRDPRSITEAIAGLGVAYDMIEHRLGKRTWAAGEGFSMADCAAAPALFYARTVLPFPPGDTNLAAYFERLMARPSVRRTITEARPHFKYFPLREAIPTRFLSDGANAF</sequence>
<dbReference type="SFLD" id="SFLDG00358">
    <property type="entry name" value="Main_(cytGST)"/>
    <property type="match status" value="1"/>
</dbReference>
<dbReference type="InterPro" id="IPR036282">
    <property type="entry name" value="Glutathione-S-Trfase_C_sf"/>
</dbReference>
<dbReference type="Proteomes" id="UP000321085">
    <property type="component" value="Unassembled WGS sequence"/>
</dbReference>
<dbReference type="SUPFAM" id="SSF47616">
    <property type="entry name" value="GST C-terminal domain-like"/>
    <property type="match status" value="1"/>
</dbReference>
<evidence type="ECO:0000259" key="2">
    <source>
        <dbReference type="PROSITE" id="PS50405"/>
    </source>
</evidence>
<protein>
    <submittedName>
        <fullName evidence="3">Glutathione S-transferase</fullName>
    </submittedName>
</protein>
<dbReference type="InterPro" id="IPR010987">
    <property type="entry name" value="Glutathione-S-Trfase_C-like"/>
</dbReference>
<dbReference type="PANTHER" id="PTHR44051">
    <property type="entry name" value="GLUTATHIONE S-TRANSFERASE-RELATED"/>
    <property type="match status" value="1"/>
</dbReference>
<feature type="domain" description="GST C-terminal" evidence="2">
    <location>
        <begin position="94"/>
        <end position="220"/>
    </location>
</feature>
<dbReference type="GO" id="GO:0016740">
    <property type="term" value="F:transferase activity"/>
    <property type="evidence" value="ECO:0007669"/>
    <property type="project" value="UniProtKB-KW"/>
</dbReference>
<evidence type="ECO:0000313" key="3">
    <source>
        <dbReference type="EMBL" id="GEO18493.1"/>
    </source>
</evidence>
<dbReference type="InterPro" id="IPR004045">
    <property type="entry name" value="Glutathione_S-Trfase_N"/>
</dbReference>
<dbReference type="AlphaFoldDB" id="A0A512C2Q2"/>
<dbReference type="Pfam" id="PF00043">
    <property type="entry name" value="GST_C"/>
    <property type="match status" value="1"/>
</dbReference>
<evidence type="ECO:0000259" key="1">
    <source>
        <dbReference type="PROSITE" id="PS50404"/>
    </source>
</evidence>
<comment type="caution">
    <text evidence="3">The sequence shown here is derived from an EMBL/GenBank/DDBJ whole genome shotgun (WGS) entry which is preliminary data.</text>
</comment>
<dbReference type="PANTHER" id="PTHR44051:SF8">
    <property type="entry name" value="GLUTATHIONE S-TRANSFERASE GSTA"/>
    <property type="match status" value="1"/>
</dbReference>
<dbReference type="SFLD" id="SFLDS00019">
    <property type="entry name" value="Glutathione_Transferase_(cytos"/>
    <property type="match status" value="1"/>
</dbReference>
<organism evidence="3 4">
    <name type="scientific">Microvirga aerophila</name>
    <dbReference type="NCBI Taxonomy" id="670291"/>
    <lineage>
        <taxon>Bacteria</taxon>
        <taxon>Pseudomonadati</taxon>
        <taxon>Pseudomonadota</taxon>
        <taxon>Alphaproteobacteria</taxon>
        <taxon>Hyphomicrobiales</taxon>
        <taxon>Methylobacteriaceae</taxon>
        <taxon>Microvirga</taxon>
    </lineage>
</organism>
<dbReference type="PROSITE" id="PS50404">
    <property type="entry name" value="GST_NTER"/>
    <property type="match status" value="1"/>
</dbReference>
<keyword evidence="4" id="KW-1185">Reference proteome</keyword>
<feature type="domain" description="GST N-terminal" evidence="1">
    <location>
        <begin position="8"/>
        <end position="88"/>
    </location>
</feature>
<keyword evidence="3" id="KW-0808">Transferase</keyword>
<gene>
    <name evidence="3" type="ORF">MAE02_61890</name>
</gene>
<dbReference type="CDD" id="cd00299">
    <property type="entry name" value="GST_C_family"/>
    <property type="match status" value="1"/>
</dbReference>
<dbReference type="PROSITE" id="PS50405">
    <property type="entry name" value="GST_CTER"/>
    <property type="match status" value="1"/>
</dbReference>
<proteinExistence type="predicted"/>
<dbReference type="Gene3D" id="3.40.30.10">
    <property type="entry name" value="Glutaredoxin"/>
    <property type="match status" value="1"/>
</dbReference>
<dbReference type="InterPro" id="IPR036249">
    <property type="entry name" value="Thioredoxin-like_sf"/>
</dbReference>
<dbReference type="EMBL" id="BJYU01000199">
    <property type="protein sequence ID" value="GEO18493.1"/>
    <property type="molecule type" value="Genomic_DNA"/>
</dbReference>
<dbReference type="Pfam" id="PF13417">
    <property type="entry name" value="GST_N_3"/>
    <property type="match status" value="1"/>
</dbReference>
<name>A0A512C2Q2_9HYPH</name>
<accession>A0A512C2Q2</accession>
<dbReference type="Gene3D" id="1.20.1050.10">
    <property type="match status" value="1"/>
</dbReference>
<evidence type="ECO:0000313" key="4">
    <source>
        <dbReference type="Proteomes" id="UP000321085"/>
    </source>
</evidence>
<reference evidence="3 4" key="1">
    <citation type="submission" date="2019-07" db="EMBL/GenBank/DDBJ databases">
        <title>Whole genome shotgun sequence of Microvirga aerophila NBRC 106136.</title>
        <authorList>
            <person name="Hosoyama A."/>
            <person name="Uohara A."/>
            <person name="Ohji S."/>
            <person name="Ichikawa N."/>
        </authorList>
    </citation>
    <scope>NUCLEOTIDE SEQUENCE [LARGE SCALE GENOMIC DNA]</scope>
    <source>
        <strain evidence="3 4">NBRC 106136</strain>
    </source>
</reference>
<dbReference type="SUPFAM" id="SSF52833">
    <property type="entry name" value="Thioredoxin-like"/>
    <property type="match status" value="1"/>
</dbReference>
<dbReference type="CDD" id="cd00570">
    <property type="entry name" value="GST_N_family"/>
    <property type="match status" value="1"/>
</dbReference>